<comment type="caution">
    <text evidence="3">The sequence shown here is derived from an EMBL/GenBank/DDBJ whole genome shotgun (WGS) entry which is preliminary data.</text>
</comment>
<dbReference type="Pfam" id="PF03732">
    <property type="entry name" value="Retrotrans_gag"/>
    <property type="match status" value="1"/>
</dbReference>
<evidence type="ECO:0000313" key="3">
    <source>
        <dbReference type="EMBL" id="ROL32966.1"/>
    </source>
</evidence>
<evidence type="ECO:0000313" key="4">
    <source>
        <dbReference type="Proteomes" id="UP000281406"/>
    </source>
</evidence>
<gene>
    <name evidence="3" type="ORF">DPX16_5861</name>
</gene>
<dbReference type="Proteomes" id="UP000281406">
    <property type="component" value="Unassembled WGS sequence"/>
</dbReference>
<dbReference type="AlphaFoldDB" id="A0A3N0Y2U6"/>
<accession>A0A3N0Y2U6</accession>
<reference evidence="3 4" key="1">
    <citation type="submission" date="2018-10" db="EMBL/GenBank/DDBJ databases">
        <title>Genome assembly for a Yunnan-Guizhou Plateau 3E fish, Anabarilius grahami (Regan), and its evolutionary and genetic applications.</title>
        <authorList>
            <person name="Jiang W."/>
        </authorList>
    </citation>
    <scope>NUCLEOTIDE SEQUENCE [LARGE SCALE GENOMIC DNA]</scope>
    <source>
        <strain evidence="3">AG-KIZ</strain>
        <tissue evidence="3">Muscle</tissue>
    </source>
</reference>
<evidence type="ECO:0000259" key="2">
    <source>
        <dbReference type="Pfam" id="PF03732"/>
    </source>
</evidence>
<evidence type="ECO:0000256" key="1">
    <source>
        <dbReference type="SAM" id="MobiDB-lite"/>
    </source>
</evidence>
<proteinExistence type="predicted"/>
<protein>
    <recommendedName>
        <fullName evidence="2">Retrotransposon gag domain-containing protein</fullName>
    </recommendedName>
</protein>
<organism evidence="3 4">
    <name type="scientific">Anabarilius grahami</name>
    <name type="common">Kanglang fish</name>
    <name type="synonym">Barilius grahami</name>
    <dbReference type="NCBI Taxonomy" id="495550"/>
    <lineage>
        <taxon>Eukaryota</taxon>
        <taxon>Metazoa</taxon>
        <taxon>Chordata</taxon>
        <taxon>Craniata</taxon>
        <taxon>Vertebrata</taxon>
        <taxon>Euteleostomi</taxon>
        <taxon>Actinopterygii</taxon>
        <taxon>Neopterygii</taxon>
        <taxon>Teleostei</taxon>
        <taxon>Ostariophysi</taxon>
        <taxon>Cypriniformes</taxon>
        <taxon>Xenocyprididae</taxon>
        <taxon>Xenocypridinae</taxon>
        <taxon>Xenocypridinae incertae sedis</taxon>
        <taxon>Anabarilius</taxon>
    </lineage>
</organism>
<feature type="domain" description="Retrotransposon gag" evidence="2">
    <location>
        <begin position="2"/>
        <end position="61"/>
    </location>
</feature>
<name>A0A3N0Y2U6_ANAGA</name>
<sequence length="129" mass="14023">MHFNEVFSQTASAISVHDQLYQLRQGRSSVNDNALLFHTLAADSGWKETVLITAFRQGLNPNIRQQMAIYDDLAVTHCMLPGPTRATSSVHLYICRPSSTRVLFSSSPRSVNPGKTAGPVATSVTAPPP</sequence>
<keyword evidence="4" id="KW-1185">Reference proteome</keyword>
<dbReference type="InterPro" id="IPR005162">
    <property type="entry name" value="Retrotrans_gag_dom"/>
</dbReference>
<dbReference type="OrthoDB" id="8955945at2759"/>
<feature type="region of interest" description="Disordered" evidence="1">
    <location>
        <begin position="105"/>
        <end position="129"/>
    </location>
</feature>
<dbReference type="EMBL" id="RJVU01053528">
    <property type="protein sequence ID" value="ROL32966.1"/>
    <property type="molecule type" value="Genomic_DNA"/>
</dbReference>